<accession>A0A1H0J0B6</accession>
<dbReference type="CDD" id="cd01454">
    <property type="entry name" value="vWA_norD_type"/>
    <property type="match status" value="1"/>
</dbReference>
<dbReference type="PROSITE" id="PS50234">
    <property type="entry name" value="VWFA"/>
    <property type="match status" value="1"/>
</dbReference>
<dbReference type="InterPro" id="IPR051928">
    <property type="entry name" value="NorD/CobT"/>
</dbReference>
<sequence length="664" mass="72366">MRPVKHEIEIEPWEPEETIGKLWHAFASRLDDPVVHEGARVDLTQVGGRLAVLFRALGGDPAVEIKPVPVETSRHRLSLRRRLGTWADELPRASFDGTALRLPASLAVFPAAEANAALYVWLAAATAAATPPDTLPDDPLQADLASLAAARRTVRAALTEAPGFRGLYADLCGATLTLRRTAGLPATEAAVEQVVRHMLAHPDGDETAAAGLSPAALRFRVAVQTGDWSAVTAPRGYRPFLPVALWPDLRAPVRSDASAVETRGTDGSPEQAEDGPARRARRRKSEQAERNDSFILHKFEALLSWAEFVNLNRRVEDDDDDSAKKAADDQDEIGLGQISKAPATRLKLHLDLAPEDVDRETLSATVTYPEWDVRTASYLPAHTRVLASQVTPATDTPAFRDDPRASARIRAVRRQFEAMRPGRISSPGHPDGDELDMERCVRARVDLSATGAGSDRIWRQTRAEKRDLAVSILLDVSRSTEAAIPGHGHGGRAVIEVEREALAGFAWGLDACGDDFAINAFSSLKRDRVYVQSAKRFGEPMSALVEARIAALNPGFYTRLGAAIRHASAGLSEQGRQRRLLLVITDGKPNDLDHYEGRHGIEDSRMAVIEARRAGHAVHGITVDRDGKSWFSRIFGPGAYTLVPEPDRLTQALPRIYRDLVGAG</sequence>
<reference evidence="3 4" key="1">
    <citation type="submission" date="2016-11" db="EMBL/GenBank/DDBJ databases">
        <authorList>
            <person name="Varghese N."/>
            <person name="Submissions S."/>
        </authorList>
    </citation>
    <scope>NUCLEOTIDE SEQUENCE [LARGE SCALE GENOMIC DNA]</scope>
    <source>
        <strain evidence="3 4">DSM 29620</strain>
    </source>
</reference>
<dbReference type="InterPro" id="IPR036465">
    <property type="entry name" value="vWFA_dom_sf"/>
</dbReference>
<evidence type="ECO:0000313" key="4">
    <source>
        <dbReference type="Proteomes" id="UP000324252"/>
    </source>
</evidence>
<feature type="region of interest" description="Disordered" evidence="1">
    <location>
        <begin position="256"/>
        <end position="287"/>
    </location>
</feature>
<dbReference type="PANTHER" id="PTHR41248">
    <property type="entry name" value="NORD PROTEIN"/>
    <property type="match status" value="1"/>
</dbReference>
<dbReference type="EMBL" id="FQZZ01000003">
    <property type="protein sequence ID" value="SHK15521.1"/>
    <property type="molecule type" value="Genomic_DNA"/>
</dbReference>
<feature type="region of interest" description="Disordered" evidence="1">
    <location>
        <begin position="316"/>
        <end position="338"/>
    </location>
</feature>
<proteinExistence type="predicted"/>
<feature type="domain" description="VWFA" evidence="2">
    <location>
        <begin position="469"/>
        <end position="656"/>
    </location>
</feature>
<gene>
    <name evidence="3" type="ORF">SAMN05444142_103452</name>
</gene>
<evidence type="ECO:0000313" key="3">
    <source>
        <dbReference type="EMBL" id="SHK15521.1"/>
    </source>
</evidence>
<evidence type="ECO:0000256" key="1">
    <source>
        <dbReference type="SAM" id="MobiDB-lite"/>
    </source>
</evidence>
<evidence type="ECO:0000259" key="2">
    <source>
        <dbReference type="PROSITE" id="PS50234"/>
    </source>
</evidence>
<name>A0A1H0J0B6_9RHOB</name>
<dbReference type="SMART" id="SM00327">
    <property type="entry name" value="VWA"/>
    <property type="match status" value="1"/>
</dbReference>
<dbReference type="PANTHER" id="PTHR41248:SF1">
    <property type="entry name" value="NORD PROTEIN"/>
    <property type="match status" value="1"/>
</dbReference>
<organism evidence="3 4">
    <name type="scientific">Lutimaribacter pacificus</name>
    <dbReference type="NCBI Taxonomy" id="391948"/>
    <lineage>
        <taxon>Bacteria</taxon>
        <taxon>Pseudomonadati</taxon>
        <taxon>Pseudomonadota</taxon>
        <taxon>Alphaproteobacteria</taxon>
        <taxon>Rhodobacterales</taxon>
        <taxon>Roseobacteraceae</taxon>
        <taxon>Lutimaribacter</taxon>
    </lineage>
</organism>
<protein>
    <submittedName>
        <fullName evidence="3">Nitric oxide reductase NorD protein</fullName>
    </submittedName>
</protein>
<dbReference type="AlphaFoldDB" id="A0A1H0J0B6"/>
<dbReference type="FunFam" id="3.40.50.410:FF:000106">
    <property type="entry name" value="Nitric oxide reductase D protein"/>
    <property type="match status" value="1"/>
</dbReference>
<dbReference type="InterPro" id="IPR002035">
    <property type="entry name" value="VWF_A"/>
</dbReference>
<dbReference type="SUPFAM" id="SSF53300">
    <property type="entry name" value="vWA-like"/>
    <property type="match status" value="1"/>
</dbReference>
<dbReference type="Proteomes" id="UP000324252">
    <property type="component" value="Unassembled WGS sequence"/>
</dbReference>
<keyword evidence="4" id="KW-1185">Reference proteome</keyword>
<dbReference type="Gene3D" id="3.40.50.410">
    <property type="entry name" value="von Willebrand factor, type A domain"/>
    <property type="match status" value="1"/>
</dbReference>